<evidence type="ECO:0000313" key="1">
    <source>
        <dbReference type="EMBL" id="TWQ45446.1"/>
    </source>
</evidence>
<evidence type="ECO:0000313" key="2">
    <source>
        <dbReference type="Proteomes" id="UP000320455"/>
    </source>
</evidence>
<feature type="non-terminal residue" evidence="1">
    <location>
        <position position="30"/>
    </location>
</feature>
<name>A0ABD7S2S5_XANVA</name>
<keyword evidence="2" id="KW-1185">Reference proteome</keyword>
<accession>A0ABD7S2S5</accession>
<comment type="caution">
    <text evidence="1">The sequence shown here is derived from an EMBL/GenBank/DDBJ whole genome shotgun (WGS) entry which is preliminary data.</text>
</comment>
<dbReference type="Proteomes" id="UP000320455">
    <property type="component" value="Unassembled WGS sequence"/>
</dbReference>
<reference evidence="2" key="1">
    <citation type="journal article" date="2020" name="Phytopathology">
        <title>Genomic acquisitions in emerging populations of Xanthomonas vasicola pv. vasculorum infecting corn in the U.S. and Argentina.</title>
        <authorList>
            <person name="Perez-Quintero A.L."/>
        </authorList>
    </citation>
    <scope>NUCLEOTIDE SEQUENCE [LARGE SCALE GENOMIC DNA]</scope>
    <source>
        <strain evidence="2">Xvh-L</strain>
    </source>
</reference>
<dbReference type="EMBL" id="VOCK01000203">
    <property type="protein sequence ID" value="TWQ45446.1"/>
    <property type="molecule type" value="Genomic_DNA"/>
</dbReference>
<protein>
    <submittedName>
        <fullName evidence="1">Conjugal transfer protein TrbL</fullName>
    </submittedName>
</protein>
<dbReference type="AlphaFoldDB" id="A0ABD7S2S5"/>
<sequence>MDFLSGLGNYAFFSLINDFLRDEIDIFQWT</sequence>
<proteinExistence type="predicted"/>
<gene>
    <name evidence="1" type="ORF">FQK01_24590</name>
</gene>
<organism evidence="1 2">
    <name type="scientific">Xanthomonas vasicola</name>
    <dbReference type="NCBI Taxonomy" id="56459"/>
    <lineage>
        <taxon>Bacteria</taxon>
        <taxon>Pseudomonadati</taxon>
        <taxon>Pseudomonadota</taxon>
        <taxon>Gammaproteobacteria</taxon>
        <taxon>Lysobacterales</taxon>
        <taxon>Lysobacteraceae</taxon>
        <taxon>Xanthomonas</taxon>
    </lineage>
</organism>